<evidence type="ECO:0000313" key="2">
    <source>
        <dbReference type="Proteomes" id="UP001419084"/>
    </source>
</evidence>
<sequence>MIGIRDDTGKRFVFADADRTNSLKAVLRYLFYDFHAIMNNELTFSFQPWFFDNMNI</sequence>
<dbReference type="Proteomes" id="UP001419084">
    <property type="component" value="Unassembled WGS sequence"/>
</dbReference>
<comment type="caution">
    <text evidence="1">The sequence shown here is derived from an EMBL/GenBank/DDBJ whole genome shotgun (WGS) entry which is preliminary data.</text>
</comment>
<proteinExistence type="predicted"/>
<gene>
    <name evidence="1" type="ORF">LAD12857_47520</name>
</gene>
<dbReference type="EMBL" id="BRPJ01000100">
    <property type="protein sequence ID" value="GLB32829.1"/>
    <property type="molecule type" value="Genomic_DNA"/>
</dbReference>
<organism evidence="1 2">
    <name type="scientific">Lacrimispora amygdalina</name>
    <dbReference type="NCBI Taxonomy" id="253257"/>
    <lineage>
        <taxon>Bacteria</taxon>
        <taxon>Bacillati</taxon>
        <taxon>Bacillota</taxon>
        <taxon>Clostridia</taxon>
        <taxon>Lachnospirales</taxon>
        <taxon>Lachnospiraceae</taxon>
        <taxon>Lacrimispora</taxon>
    </lineage>
</organism>
<evidence type="ECO:0008006" key="3">
    <source>
        <dbReference type="Google" id="ProtNLM"/>
    </source>
</evidence>
<accession>A0ABQ5MD85</accession>
<evidence type="ECO:0000313" key="1">
    <source>
        <dbReference type="EMBL" id="GLB32829.1"/>
    </source>
</evidence>
<keyword evidence="2" id="KW-1185">Reference proteome</keyword>
<dbReference type="RefSeq" id="WP_170313570.1">
    <property type="nucleotide sequence ID" value="NZ_BRPJ01000100.1"/>
</dbReference>
<protein>
    <recommendedName>
        <fullName evidence="3">Transposase</fullName>
    </recommendedName>
</protein>
<reference evidence="1 2" key="1">
    <citation type="journal article" date="2024" name="Int. J. Syst. Evol. Microbiol.">
        <title>Lacrimispora brassicae sp. nov. isolated from fermented cabbage, and proposal of Clostridium indicum Gundawar et al. 2019 and Clostridium methoxybenzovorans Mechichi et al. 1999 as heterotypic synonyms of Lacrimispora amygdalina (Parshina et al. 2003) Haas and Blanchard 2020 and Lacrimispora indolis (McClung and McCoy 1957) Haas and Blanchard 2020, respectively.</title>
        <authorList>
            <person name="Kobayashi H."/>
            <person name="Tanizawa Y."/>
            <person name="Sakamoto M."/>
            <person name="Ohkuma M."/>
            <person name="Tohno M."/>
        </authorList>
    </citation>
    <scope>NUCLEOTIDE SEQUENCE [LARGE SCALE GENOMIC DNA]</scope>
    <source>
        <strain evidence="1 2">DSM 12857</strain>
    </source>
</reference>
<name>A0ABQ5MD85_9FIRM</name>